<dbReference type="GO" id="GO:0008168">
    <property type="term" value="F:methyltransferase activity"/>
    <property type="evidence" value="ECO:0007669"/>
    <property type="project" value="UniProtKB-KW"/>
</dbReference>
<evidence type="ECO:0000256" key="3">
    <source>
        <dbReference type="SAM" id="MobiDB-lite"/>
    </source>
</evidence>
<keyword evidence="5" id="KW-1185">Reference proteome</keyword>
<dbReference type="GO" id="GO:0005886">
    <property type="term" value="C:plasma membrane"/>
    <property type="evidence" value="ECO:0007669"/>
    <property type="project" value="TreeGrafter"/>
</dbReference>
<dbReference type="RefSeq" id="WP_165690796.1">
    <property type="nucleotide sequence ID" value="NZ_FUXL01000003.1"/>
</dbReference>
<keyword evidence="2 4" id="KW-0808">Transferase</keyword>
<accession>A0A1T4P157</accession>
<feature type="region of interest" description="Disordered" evidence="3">
    <location>
        <begin position="1"/>
        <end position="22"/>
    </location>
</feature>
<dbReference type="GO" id="GO:0071770">
    <property type="term" value="P:DIM/DIP cell wall layer assembly"/>
    <property type="evidence" value="ECO:0007669"/>
    <property type="project" value="TreeGrafter"/>
</dbReference>
<proteinExistence type="predicted"/>
<dbReference type="Gene3D" id="3.40.50.150">
    <property type="entry name" value="Vaccinia Virus protein VP39"/>
    <property type="match status" value="1"/>
</dbReference>
<dbReference type="GO" id="GO:0032259">
    <property type="term" value="P:methylation"/>
    <property type="evidence" value="ECO:0007669"/>
    <property type="project" value="UniProtKB-KW"/>
</dbReference>
<dbReference type="STRING" id="1365950.SAMN05428963_103289"/>
<evidence type="ECO:0000313" key="4">
    <source>
        <dbReference type="EMBL" id="SJZ85274.1"/>
    </source>
</evidence>
<evidence type="ECO:0000313" key="5">
    <source>
        <dbReference type="Proteomes" id="UP000190135"/>
    </source>
</evidence>
<dbReference type="AlphaFoldDB" id="A0A1T4P157"/>
<organism evidence="4 5">
    <name type="scientific">Consotaella salsifontis</name>
    <dbReference type="NCBI Taxonomy" id="1365950"/>
    <lineage>
        <taxon>Bacteria</taxon>
        <taxon>Pseudomonadati</taxon>
        <taxon>Pseudomonadota</taxon>
        <taxon>Alphaproteobacteria</taxon>
        <taxon>Hyphomicrobiales</taxon>
        <taxon>Aurantimonadaceae</taxon>
        <taxon>Consotaella</taxon>
    </lineage>
</organism>
<dbReference type="InterPro" id="IPR029063">
    <property type="entry name" value="SAM-dependent_MTases_sf"/>
</dbReference>
<name>A0A1T4P157_9HYPH</name>
<keyword evidence="1 4" id="KW-0489">Methyltransferase</keyword>
<dbReference type="PANTHER" id="PTHR40048">
    <property type="entry name" value="RHAMNOSYL O-METHYLTRANSFERASE"/>
    <property type="match status" value="1"/>
</dbReference>
<dbReference type="Pfam" id="PF13578">
    <property type="entry name" value="Methyltransf_24"/>
    <property type="match status" value="1"/>
</dbReference>
<dbReference type="Proteomes" id="UP000190135">
    <property type="component" value="Unassembled WGS sequence"/>
</dbReference>
<evidence type="ECO:0000256" key="1">
    <source>
        <dbReference type="ARBA" id="ARBA00022603"/>
    </source>
</evidence>
<sequence length="431" mass="48370">MTTNPAEGADVAEGKEGRGGRAKEDRVLSYALPVTLMRPERLVEPPPWVGHIPFAFWIIDALRPRRFVELGTHSGNSFAAFVQAADALGLDGEYNAIDHWRGDEQAGFYGDQIYESLKQYFQARFPRLAKLMRSSFDDAAGTFEERTIDLLHIDGLHTYEAVKHDFENWLPKMSERGVVLLHDSAVRRGDFGVYKLVDELRQKYDVFEFQHSHGLAVIRVGERVPPLVDALLHARPDVNSNSPQAYFGRLGNALVQEAHSAIMVEHLVAKEEVEESLARVINEERLLRERRDSLRSRTDYLLHIFVDQLGYDPAVQKAEAAVYEIAASPYFDEDFYRSVSGQSEMDRLSLARHYITRGEKAGLHPSSEFDPTFYASRNPDLAGTTLNLLLHYIQFGLREGRQAVPALAVDGTAHGADALTPGSNDESAPFC</sequence>
<protein>
    <submittedName>
        <fullName evidence="4">Methyltransferase domain-containing protein</fullName>
    </submittedName>
</protein>
<reference evidence="4 5" key="1">
    <citation type="submission" date="2017-02" db="EMBL/GenBank/DDBJ databases">
        <authorList>
            <person name="Peterson S.W."/>
        </authorList>
    </citation>
    <scope>NUCLEOTIDE SEQUENCE [LARGE SCALE GENOMIC DNA]</scope>
    <source>
        <strain evidence="4 5">USBA 369</strain>
    </source>
</reference>
<dbReference type="EMBL" id="FUXL01000003">
    <property type="protein sequence ID" value="SJZ85274.1"/>
    <property type="molecule type" value="Genomic_DNA"/>
</dbReference>
<feature type="compositionally biased region" description="Basic and acidic residues" evidence="3">
    <location>
        <begin position="12"/>
        <end position="22"/>
    </location>
</feature>
<evidence type="ECO:0000256" key="2">
    <source>
        <dbReference type="ARBA" id="ARBA00022679"/>
    </source>
</evidence>
<dbReference type="PANTHER" id="PTHR40048:SF1">
    <property type="entry name" value="RHAMNOSYL O-METHYLTRANSFERASE"/>
    <property type="match status" value="1"/>
</dbReference>
<dbReference type="SUPFAM" id="SSF53335">
    <property type="entry name" value="S-adenosyl-L-methionine-dependent methyltransferases"/>
    <property type="match status" value="1"/>
</dbReference>
<gene>
    <name evidence="4" type="ORF">SAMN05428963_103289</name>
</gene>